<accession>A0AA41VUB8</accession>
<dbReference type="AlphaFoldDB" id="A0AA41VUB8"/>
<evidence type="ECO:0000313" key="2">
    <source>
        <dbReference type="EMBL" id="MCL7047425.1"/>
    </source>
</evidence>
<name>A0AA41VUB8_PAPNU</name>
<dbReference type="PANTHER" id="PTHR32166">
    <property type="entry name" value="OSJNBA0013A04.12 PROTEIN"/>
    <property type="match status" value="1"/>
</dbReference>
<sequence length="264" mass="30415">MSKYTSLFWSPCASQCIDKMLEDISKQEWVSEVLEEAGTITTYIYSHAWVLNMMRKFTGGRELLRPRITRFVTHFLSLRSIVIEEDNLKHMFSHTDWLSSVYSRRHDAQAIKSLLYLDKFWKLAHEALNVSEPLVKLLRIVDGDMPAMGYISEGIESNLQIKAYYKGLEVKYKPIWDIIDGRWNMQFQSPLHAAAAFLNPSIFYNPSSKIDSKMRNGFCNISMMKMVTGDKDKAEFTKEHPMYINAQGALGSEFAVMGRTLNSP</sequence>
<proteinExistence type="predicted"/>
<dbReference type="Pfam" id="PF04937">
    <property type="entry name" value="DUF659"/>
    <property type="match status" value="1"/>
</dbReference>
<feature type="domain" description="DUF659" evidence="1">
    <location>
        <begin position="1"/>
        <end position="40"/>
    </location>
</feature>
<keyword evidence="3" id="KW-1185">Reference proteome</keyword>
<dbReference type="EMBL" id="JAJJMA010292746">
    <property type="protein sequence ID" value="MCL7047425.1"/>
    <property type="molecule type" value="Genomic_DNA"/>
</dbReference>
<dbReference type="InterPro" id="IPR012337">
    <property type="entry name" value="RNaseH-like_sf"/>
</dbReference>
<dbReference type="InterPro" id="IPR007021">
    <property type="entry name" value="DUF659"/>
</dbReference>
<protein>
    <recommendedName>
        <fullName evidence="1">DUF659 domain-containing protein</fullName>
    </recommendedName>
</protein>
<organism evidence="2 3">
    <name type="scientific">Papaver nudicaule</name>
    <name type="common">Iceland poppy</name>
    <dbReference type="NCBI Taxonomy" id="74823"/>
    <lineage>
        <taxon>Eukaryota</taxon>
        <taxon>Viridiplantae</taxon>
        <taxon>Streptophyta</taxon>
        <taxon>Embryophyta</taxon>
        <taxon>Tracheophyta</taxon>
        <taxon>Spermatophyta</taxon>
        <taxon>Magnoliopsida</taxon>
        <taxon>Ranunculales</taxon>
        <taxon>Papaveraceae</taxon>
        <taxon>Papaveroideae</taxon>
        <taxon>Papaver</taxon>
    </lineage>
</organism>
<dbReference type="PANTHER" id="PTHR32166:SF123">
    <property type="entry name" value="BED-TYPE DOMAIN-CONTAINING PROTEIN"/>
    <property type="match status" value="1"/>
</dbReference>
<evidence type="ECO:0000259" key="1">
    <source>
        <dbReference type="Pfam" id="PF04937"/>
    </source>
</evidence>
<evidence type="ECO:0000313" key="3">
    <source>
        <dbReference type="Proteomes" id="UP001177140"/>
    </source>
</evidence>
<gene>
    <name evidence="2" type="ORF">MKW94_012725</name>
</gene>
<reference evidence="2" key="1">
    <citation type="submission" date="2022-03" db="EMBL/GenBank/DDBJ databases">
        <title>A functionally conserved STORR gene fusion in Papaver species that diverged 16.8 million years ago.</title>
        <authorList>
            <person name="Catania T."/>
        </authorList>
    </citation>
    <scope>NUCLEOTIDE SEQUENCE</scope>
    <source>
        <strain evidence="2">S-191538</strain>
    </source>
</reference>
<dbReference type="Proteomes" id="UP001177140">
    <property type="component" value="Unassembled WGS sequence"/>
</dbReference>
<feature type="non-terminal residue" evidence="2">
    <location>
        <position position="264"/>
    </location>
</feature>
<dbReference type="SUPFAM" id="SSF53098">
    <property type="entry name" value="Ribonuclease H-like"/>
    <property type="match status" value="1"/>
</dbReference>
<comment type="caution">
    <text evidence="2">The sequence shown here is derived from an EMBL/GenBank/DDBJ whole genome shotgun (WGS) entry which is preliminary data.</text>
</comment>